<proteinExistence type="predicted"/>
<comment type="caution">
    <text evidence="1">The sequence shown here is derived from an EMBL/GenBank/DDBJ whole genome shotgun (WGS) entry which is preliminary data.</text>
</comment>
<dbReference type="EMBL" id="JAALHA020000028">
    <property type="protein sequence ID" value="MDR9899926.1"/>
    <property type="molecule type" value="Genomic_DNA"/>
</dbReference>
<evidence type="ECO:0000313" key="2">
    <source>
        <dbReference type="Proteomes" id="UP000667802"/>
    </source>
</evidence>
<evidence type="ECO:0000313" key="1">
    <source>
        <dbReference type="EMBL" id="MDR9899926.1"/>
    </source>
</evidence>
<dbReference type="AlphaFoldDB" id="A0AAP5IEA2"/>
<accession>A0AAP5IEA2</accession>
<protein>
    <submittedName>
        <fullName evidence="1">Uncharacterized protein</fullName>
    </submittedName>
</protein>
<name>A0AAP5IEA2_9CYAN</name>
<reference evidence="2" key="1">
    <citation type="journal article" date="2021" name="Science">
        <title>Hunting the eagle killer: A cyanobacterial neurotoxin causes vacuolar myelinopathy.</title>
        <authorList>
            <person name="Breinlinger S."/>
            <person name="Phillips T.J."/>
            <person name="Haram B.N."/>
            <person name="Mares J."/>
            <person name="Martinez Yerena J.A."/>
            <person name="Hrouzek P."/>
            <person name="Sobotka R."/>
            <person name="Henderson W.M."/>
            <person name="Schmieder P."/>
            <person name="Williams S.M."/>
            <person name="Lauderdale J.D."/>
            <person name="Wilde H.D."/>
            <person name="Gerrin W."/>
            <person name="Kust A."/>
            <person name="Washington J.W."/>
            <person name="Wagner C."/>
            <person name="Geier B."/>
            <person name="Liebeke M."/>
            <person name="Enke H."/>
            <person name="Niedermeyer T.H.J."/>
            <person name="Wilde S.B."/>
        </authorList>
    </citation>
    <scope>NUCLEOTIDE SEQUENCE [LARGE SCALE GENOMIC DNA]</scope>
    <source>
        <strain evidence="2">Thurmond2011</strain>
    </source>
</reference>
<organism evidence="1 2">
    <name type="scientific">Aetokthonos hydrillicola Thurmond2011</name>
    <dbReference type="NCBI Taxonomy" id="2712845"/>
    <lineage>
        <taxon>Bacteria</taxon>
        <taxon>Bacillati</taxon>
        <taxon>Cyanobacteriota</taxon>
        <taxon>Cyanophyceae</taxon>
        <taxon>Nostocales</taxon>
        <taxon>Hapalosiphonaceae</taxon>
        <taxon>Aetokthonos</taxon>
    </lineage>
</organism>
<sequence length="93" mass="11161">MNENFNINLVLTPPNLDPGDVDNPTVRVNDHTRWLDQGYETQVVEKRDFWHWFGLIPKKEIISRKRPDKKENYYTVSLEEIVEKSNTHIPHFR</sequence>
<dbReference type="Proteomes" id="UP000667802">
    <property type="component" value="Unassembled WGS sequence"/>
</dbReference>
<gene>
    <name evidence="1" type="ORF">G7B40_036030</name>
</gene>
<keyword evidence="2" id="KW-1185">Reference proteome</keyword>
<dbReference type="RefSeq" id="WP_208344565.1">
    <property type="nucleotide sequence ID" value="NZ_CAWQFN010000515.1"/>
</dbReference>